<sequence>MDEESELNEQITYTLTTVNRFIRINKTIGLNEAIFLQQVKNRSNKIVRFNLLYLQQALQECV</sequence>
<reference evidence="1 2" key="1">
    <citation type="submission" date="2019-10" db="EMBL/GenBank/DDBJ databases">
        <title>Bacillus from the desert of Cuatro Cinegas, Coahuila.</title>
        <authorList>
            <person name="Olmedo-Alvarez G."/>
            <person name="Saldana S."/>
            <person name="Barcelo D."/>
        </authorList>
    </citation>
    <scope>NUCLEOTIDE SEQUENCE [LARGE SCALE GENOMIC DNA]</scope>
    <source>
        <strain evidence="1 2">CH316_11T</strain>
    </source>
</reference>
<dbReference type="AlphaFoldDB" id="A0AAN6B7A7"/>
<organism evidence="1 2">
    <name type="scientific">Bacillus cereus</name>
    <dbReference type="NCBI Taxonomy" id="1396"/>
    <lineage>
        <taxon>Bacteria</taxon>
        <taxon>Bacillati</taxon>
        <taxon>Bacillota</taxon>
        <taxon>Bacilli</taxon>
        <taxon>Bacillales</taxon>
        <taxon>Bacillaceae</taxon>
        <taxon>Bacillus</taxon>
        <taxon>Bacillus cereus group</taxon>
    </lineage>
</organism>
<comment type="caution">
    <text evidence="1">The sequence shown here is derived from an EMBL/GenBank/DDBJ whole genome shotgun (WGS) entry which is preliminary data.</text>
</comment>
<proteinExistence type="predicted"/>
<name>A0AAN6B7A7_BACCE</name>
<protein>
    <submittedName>
        <fullName evidence="1">Uncharacterized protein</fullName>
    </submittedName>
</protein>
<evidence type="ECO:0000313" key="2">
    <source>
        <dbReference type="Proteomes" id="UP000461739"/>
    </source>
</evidence>
<dbReference type="EMBL" id="WBPI01000009">
    <property type="protein sequence ID" value="KAB2449434.1"/>
    <property type="molecule type" value="Genomic_DNA"/>
</dbReference>
<dbReference type="Proteomes" id="UP000461739">
    <property type="component" value="Unassembled WGS sequence"/>
</dbReference>
<accession>A0AAN6B7A7</accession>
<evidence type="ECO:0000313" key="1">
    <source>
        <dbReference type="EMBL" id="KAB2449434.1"/>
    </source>
</evidence>
<gene>
    <name evidence="1" type="ORF">F8165_15130</name>
</gene>